<evidence type="ECO:0000313" key="2">
    <source>
        <dbReference type="EMBL" id="MEZ0453252.1"/>
    </source>
</evidence>
<name>A0ABV4HFG0_9SPHI</name>
<protein>
    <submittedName>
        <fullName evidence="2">Uncharacterized protein</fullName>
    </submittedName>
</protein>
<evidence type="ECO:0000256" key="1">
    <source>
        <dbReference type="SAM" id="MobiDB-lite"/>
    </source>
</evidence>
<feature type="region of interest" description="Disordered" evidence="1">
    <location>
        <begin position="75"/>
        <end position="110"/>
    </location>
</feature>
<organism evidence="2 3">
    <name type="scientific">Sphingobacterium thalpophilum</name>
    <dbReference type="NCBI Taxonomy" id="259"/>
    <lineage>
        <taxon>Bacteria</taxon>
        <taxon>Pseudomonadati</taxon>
        <taxon>Bacteroidota</taxon>
        <taxon>Sphingobacteriia</taxon>
        <taxon>Sphingobacteriales</taxon>
        <taxon>Sphingobacteriaceae</taxon>
        <taxon>Sphingobacterium</taxon>
    </lineage>
</organism>
<proteinExistence type="predicted"/>
<dbReference type="EMBL" id="JBEOQB010000004">
    <property type="protein sequence ID" value="MEZ0453252.1"/>
    <property type="molecule type" value="Genomic_DNA"/>
</dbReference>
<gene>
    <name evidence="2" type="ORF">ABTW24_16775</name>
</gene>
<evidence type="ECO:0000313" key="3">
    <source>
        <dbReference type="Proteomes" id="UP001566204"/>
    </source>
</evidence>
<sequence length="110" mass="12170">METKLKRYGQMLLGVAILGTAVLTQSFTEKVKKMDNIHRYYSITGTPSANLSDYVYYDEDDQLCRENEEKICSKQFNLGSNSPTVGQAPPSGSTPVPSSEEPGEFQEPAN</sequence>
<keyword evidence="3" id="KW-1185">Reference proteome</keyword>
<comment type="caution">
    <text evidence="2">The sequence shown here is derived from an EMBL/GenBank/DDBJ whole genome shotgun (WGS) entry which is preliminary data.</text>
</comment>
<reference evidence="2 3" key="1">
    <citation type="submission" date="2024-06" db="EMBL/GenBank/DDBJ databases">
        <title>Soil Sphingobacterium thalpophilum.</title>
        <authorList>
            <person name="Yang J."/>
            <person name="Li J."/>
        </authorList>
    </citation>
    <scope>NUCLEOTIDE SEQUENCE [LARGE SCALE GENOMIC DNA]</scope>
    <source>
        <strain evidence="2 3">22g91tb</strain>
    </source>
</reference>
<dbReference type="RefSeq" id="WP_370483487.1">
    <property type="nucleotide sequence ID" value="NZ_JBEOQA010000002.1"/>
</dbReference>
<accession>A0ABV4HFG0</accession>
<dbReference type="Proteomes" id="UP001566204">
    <property type="component" value="Unassembled WGS sequence"/>
</dbReference>
<feature type="compositionally biased region" description="Polar residues" evidence="1">
    <location>
        <begin position="75"/>
        <end position="97"/>
    </location>
</feature>